<evidence type="ECO:0000313" key="2">
    <source>
        <dbReference type="EMBL" id="OWF47419.1"/>
    </source>
</evidence>
<feature type="compositionally biased region" description="Polar residues" evidence="1">
    <location>
        <begin position="333"/>
        <end position="360"/>
    </location>
</feature>
<dbReference type="AlphaFoldDB" id="A0A210QFD7"/>
<accession>A0A210QFD7</accession>
<protein>
    <submittedName>
        <fullName evidence="2">Uncharacterized protein</fullName>
    </submittedName>
</protein>
<feature type="compositionally biased region" description="Low complexity" evidence="1">
    <location>
        <begin position="287"/>
        <end position="332"/>
    </location>
</feature>
<dbReference type="OrthoDB" id="10468837at2759"/>
<sequence length="450" mass="48960">MKRAAMTQVKEVTILLEDYGHRHSLAKKNKSLPENTIKMIEKISLGLAVNTEEEKKLDRRQLNISFSVTNSFDTKRQQSLDDIRQILENATQSKDRFMEIKFVIMCIIVSIDIKPPSTAFEPTALCLAERVRAFLLRDKITLSDETETRLHVNRDSISITLKDHPDDGLPIVGIGQAAFAFQVGDIVILQGTVISVPTVTSIQWFKIEDDGTERMLPIDNKKYLGGSRESPSLVIANSKKADEGVYMLEATNVNGTARSTNSQLIMLSTGEEVEASDSEDDGDTDSADSGNTTNENANPVNTNNNDTNDTDTSSVDSDTDVANTTTITSSTTQNGNASHNETHLSSVSRVNPTQNGVTSSSREDDRNTITAIVNQAAHTIGEQSGNLGTSLVSSDVDSSFSRVRAEYGSEAAEAVDTSDEDQEEIPGLAKTKEVEGQPGSTTRDSDDCSR</sequence>
<keyword evidence="3" id="KW-1185">Reference proteome</keyword>
<comment type="caution">
    <text evidence="2">The sequence shown here is derived from an EMBL/GenBank/DDBJ whole genome shotgun (WGS) entry which is preliminary data.</text>
</comment>
<dbReference type="InterPro" id="IPR036179">
    <property type="entry name" value="Ig-like_dom_sf"/>
</dbReference>
<dbReference type="EMBL" id="NEDP02003917">
    <property type="protein sequence ID" value="OWF47419.1"/>
    <property type="molecule type" value="Genomic_DNA"/>
</dbReference>
<feature type="region of interest" description="Disordered" evidence="1">
    <location>
        <begin position="408"/>
        <end position="450"/>
    </location>
</feature>
<organism evidence="2 3">
    <name type="scientific">Mizuhopecten yessoensis</name>
    <name type="common">Japanese scallop</name>
    <name type="synonym">Patinopecten yessoensis</name>
    <dbReference type="NCBI Taxonomy" id="6573"/>
    <lineage>
        <taxon>Eukaryota</taxon>
        <taxon>Metazoa</taxon>
        <taxon>Spiralia</taxon>
        <taxon>Lophotrochozoa</taxon>
        <taxon>Mollusca</taxon>
        <taxon>Bivalvia</taxon>
        <taxon>Autobranchia</taxon>
        <taxon>Pteriomorphia</taxon>
        <taxon>Pectinida</taxon>
        <taxon>Pectinoidea</taxon>
        <taxon>Pectinidae</taxon>
        <taxon>Mizuhopecten</taxon>
    </lineage>
</organism>
<feature type="compositionally biased region" description="Acidic residues" evidence="1">
    <location>
        <begin position="271"/>
        <end position="286"/>
    </location>
</feature>
<proteinExistence type="predicted"/>
<dbReference type="InterPro" id="IPR013783">
    <property type="entry name" value="Ig-like_fold"/>
</dbReference>
<dbReference type="Proteomes" id="UP000242188">
    <property type="component" value="Unassembled WGS sequence"/>
</dbReference>
<evidence type="ECO:0000313" key="3">
    <source>
        <dbReference type="Proteomes" id="UP000242188"/>
    </source>
</evidence>
<reference evidence="2 3" key="1">
    <citation type="journal article" date="2017" name="Nat. Ecol. Evol.">
        <title>Scallop genome provides insights into evolution of bilaterian karyotype and development.</title>
        <authorList>
            <person name="Wang S."/>
            <person name="Zhang J."/>
            <person name="Jiao W."/>
            <person name="Li J."/>
            <person name="Xun X."/>
            <person name="Sun Y."/>
            <person name="Guo X."/>
            <person name="Huan P."/>
            <person name="Dong B."/>
            <person name="Zhang L."/>
            <person name="Hu X."/>
            <person name="Sun X."/>
            <person name="Wang J."/>
            <person name="Zhao C."/>
            <person name="Wang Y."/>
            <person name="Wang D."/>
            <person name="Huang X."/>
            <person name="Wang R."/>
            <person name="Lv J."/>
            <person name="Li Y."/>
            <person name="Zhang Z."/>
            <person name="Liu B."/>
            <person name="Lu W."/>
            <person name="Hui Y."/>
            <person name="Liang J."/>
            <person name="Zhou Z."/>
            <person name="Hou R."/>
            <person name="Li X."/>
            <person name="Liu Y."/>
            <person name="Li H."/>
            <person name="Ning X."/>
            <person name="Lin Y."/>
            <person name="Zhao L."/>
            <person name="Xing Q."/>
            <person name="Dou J."/>
            <person name="Li Y."/>
            <person name="Mao J."/>
            <person name="Guo H."/>
            <person name="Dou H."/>
            <person name="Li T."/>
            <person name="Mu C."/>
            <person name="Jiang W."/>
            <person name="Fu Q."/>
            <person name="Fu X."/>
            <person name="Miao Y."/>
            <person name="Liu J."/>
            <person name="Yu Q."/>
            <person name="Li R."/>
            <person name="Liao H."/>
            <person name="Li X."/>
            <person name="Kong Y."/>
            <person name="Jiang Z."/>
            <person name="Chourrout D."/>
            <person name="Li R."/>
            <person name="Bao Z."/>
        </authorList>
    </citation>
    <scope>NUCLEOTIDE SEQUENCE [LARGE SCALE GENOMIC DNA]</scope>
    <source>
        <strain evidence="2 3">PY_sf001</strain>
    </source>
</reference>
<feature type="region of interest" description="Disordered" evidence="1">
    <location>
        <begin position="270"/>
        <end position="367"/>
    </location>
</feature>
<dbReference type="SUPFAM" id="SSF48726">
    <property type="entry name" value="Immunoglobulin"/>
    <property type="match status" value="1"/>
</dbReference>
<name>A0A210QFD7_MIZYE</name>
<gene>
    <name evidence="2" type="ORF">KP79_PYT22881</name>
</gene>
<dbReference type="Gene3D" id="2.60.40.10">
    <property type="entry name" value="Immunoglobulins"/>
    <property type="match status" value="1"/>
</dbReference>
<evidence type="ECO:0000256" key="1">
    <source>
        <dbReference type="SAM" id="MobiDB-lite"/>
    </source>
</evidence>